<dbReference type="Proteomes" id="UP000305906">
    <property type="component" value="Unassembled WGS sequence"/>
</dbReference>
<dbReference type="Pfam" id="PF07992">
    <property type="entry name" value="Pyr_redox_2"/>
    <property type="match status" value="1"/>
</dbReference>
<dbReference type="CDD" id="cd01653">
    <property type="entry name" value="GATase1"/>
    <property type="match status" value="1"/>
</dbReference>
<proteinExistence type="predicted"/>
<keyword evidence="2" id="KW-0274">FAD</keyword>
<dbReference type="PANTHER" id="PTHR43098:SF5">
    <property type="entry name" value="DUAL-FUNCTIONAL MONOOXYGENASE_METHYLTRANSFERASE PSOF"/>
    <property type="match status" value="1"/>
</dbReference>
<dbReference type="InterPro" id="IPR050775">
    <property type="entry name" value="FAD-binding_Monooxygenases"/>
</dbReference>
<name>A0A5R9FWB6_9ACTN</name>
<keyword evidence="7" id="KW-1185">Reference proteome</keyword>
<dbReference type="GO" id="GO:0016709">
    <property type="term" value="F:oxidoreductase activity, acting on paired donors, with incorporation or reduction of molecular oxygen, NAD(P)H as one donor, and incorporation of one atom of oxygen"/>
    <property type="evidence" value="ECO:0007669"/>
    <property type="project" value="UniProtKB-ARBA"/>
</dbReference>
<evidence type="ECO:0000256" key="3">
    <source>
        <dbReference type="ARBA" id="ARBA00022857"/>
    </source>
</evidence>
<feature type="domain" description="FAD/NAD(P)-binding" evidence="5">
    <location>
        <begin position="17"/>
        <end position="221"/>
    </location>
</feature>
<gene>
    <name evidence="6" type="ORF">FE633_23600</name>
</gene>
<sequence>MKQRSSPVTHKAEADFDAVVIGAGFGGIYALHKLRNELGLTVRAFEKGGGVGGTWYWNRYPGAMSDVDGHVYKYSFDKELLQEWDWHTRYTPQAETLAYLETVVERHDLARDIQFDTAVESAAYDEFHDVWTLTTDTGETVTARYVVSALGPLSSRNFPDIKGLDRFEGTLVHTSAWPEDLSIDGKRVGVIGTGSTGTQFVCAASQTAAHLTVFQRTAQYVVPSGNGPVDEAEKAAIRADYDRIWEQVRTSRVGCGFEESDVPAMSVSEEERRRVFQEAWDLGNGFRFMFGSFGDIAVDPDANEAAAEFIRSKIREIVKDPETARKLTPSDLYAKRPICNQGYYEAYNRDNVSLVSLRETPIVEATAKGVVTEDGVEHELDVLVFATGFDAVDGSYKQMDIRGRGGETIREHWEDGASSYLGVSVAGFPNLFMVLGPNSAFSNLPPGIETQVEWIAELVKAVEDGGLASIEATREAEDAWSVTCQETADYTLFPKVESWIFGANIPGKKRTTMFYFAGLGSFRDKLREVTAAGYEGYVLRSAAAPTGELPTAA</sequence>
<dbReference type="PANTHER" id="PTHR43098">
    <property type="entry name" value="L-ORNITHINE N(5)-MONOOXYGENASE-RELATED"/>
    <property type="match status" value="1"/>
</dbReference>
<keyword evidence="1" id="KW-0285">Flavoprotein</keyword>
<organism evidence="6 7">
    <name type="scientific">Streptomyces montanus</name>
    <dbReference type="NCBI Taxonomy" id="2580423"/>
    <lineage>
        <taxon>Bacteria</taxon>
        <taxon>Bacillati</taxon>
        <taxon>Actinomycetota</taxon>
        <taxon>Actinomycetes</taxon>
        <taxon>Kitasatosporales</taxon>
        <taxon>Streptomycetaceae</taxon>
        <taxon>Streptomyces</taxon>
    </lineage>
</organism>
<dbReference type="SUPFAM" id="SSF51905">
    <property type="entry name" value="FAD/NAD(P)-binding domain"/>
    <property type="match status" value="2"/>
</dbReference>
<comment type="caution">
    <text evidence="6">The sequence shown here is derived from an EMBL/GenBank/DDBJ whole genome shotgun (WGS) entry which is preliminary data.</text>
</comment>
<dbReference type="Gene3D" id="3.50.50.60">
    <property type="entry name" value="FAD/NAD(P)-binding domain"/>
    <property type="match status" value="2"/>
</dbReference>
<evidence type="ECO:0000313" key="7">
    <source>
        <dbReference type="Proteomes" id="UP000305906"/>
    </source>
</evidence>
<dbReference type="InterPro" id="IPR023753">
    <property type="entry name" value="FAD/NAD-binding_dom"/>
</dbReference>
<evidence type="ECO:0000313" key="6">
    <source>
        <dbReference type="EMBL" id="TLS43785.1"/>
    </source>
</evidence>
<dbReference type="EMBL" id="VBZC01000026">
    <property type="protein sequence ID" value="TLS43785.1"/>
    <property type="molecule type" value="Genomic_DNA"/>
</dbReference>
<reference evidence="6 7" key="1">
    <citation type="submission" date="2019-05" db="EMBL/GenBank/DDBJ databases">
        <title>Streptomyces sp. NEAU-C151, a novel actinomycete isolated from soil.</title>
        <authorList>
            <person name="Han L."/>
            <person name="Jiang H."/>
        </authorList>
    </citation>
    <scope>NUCLEOTIDE SEQUENCE [LARGE SCALE GENOMIC DNA]</scope>
    <source>
        <strain evidence="6 7">NEAU-C151</strain>
    </source>
</reference>
<evidence type="ECO:0000256" key="2">
    <source>
        <dbReference type="ARBA" id="ARBA00022827"/>
    </source>
</evidence>
<keyword evidence="3" id="KW-0521">NADP</keyword>
<evidence type="ECO:0000256" key="4">
    <source>
        <dbReference type="ARBA" id="ARBA00023002"/>
    </source>
</evidence>
<evidence type="ECO:0000256" key="1">
    <source>
        <dbReference type="ARBA" id="ARBA00022630"/>
    </source>
</evidence>
<keyword evidence="4" id="KW-0560">Oxidoreductase</keyword>
<accession>A0A5R9FWB6</accession>
<dbReference type="InterPro" id="IPR036188">
    <property type="entry name" value="FAD/NAD-bd_sf"/>
</dbReference>
<evidence type="ECO:0000259" key="5">
    <source>
        <dbReference type="Pfam" id="PF07992"/>
    </source>
</evidence>
<protein>
    <submittedName>
        <fullName evidence="6">NAD(P)/FAD-dependent oxidoreductase</fullName>
    </submittedName>
</protein>
<dbReference type="AlphaFoldDB" id="A0A5R9FWB6"/>